<comment type="similarity">
    <text evidence="1">Belongs to the RelE toxin family.</text>
</comment>
<evidence type="ECO:0000256" key="1">
    <source>
        <dbReference type="ARBA" id="ARBA00006226"/>
    </source>
</evidence>
<sequence>MRAIWTPEALQDRADVWDYIAGDNPRAAARMDELFSDAAARLADHPKLGRPGKIQGTRELIPHESYRLVYEISGETVWMLALVHTARQWPLVRN</sequence>
<dbReference type="PANTHER" id="PTHR33755:SF6">
    <property type="entry name" value="PLASMID STABILIZATION SYSTEM PROTEIN"/>
    <property type="match status" value="1"/>
</dbReference>
<dbReference type="RefSeq" id="WP_186407612.1">
    <property type="nucleotide sequence ID" value="NZ_FLQX01000119.1"/>
</dbReference>
<dbReference type="InterPro" id="IPR007712">
    <property type="entry name" value="RelE/ParE_toxin"/>
</dbReference>
<dbReference type="EMBL" id="FLQX01000119">
    <property type="protein sequence ID" value="SBT07278.1"/>
    <property type="molecule type" value="Genomic_DNA"/>
</dbReference>
<dbReference type="PANTHER" id="PTHR33755">
    <property type="entry name" value="TOXIN PARE1-RELATED"/>
    <property type="match status" value="1"/>
</dbReference>
<dbReference type="Pfam" id="PF05016">
    <property type="entry name" value="ParE_toxin"/>
    <property type="match status" value="1"/>
</dbReference>
<keyword evidence="4" id="KW-1185">Reference proteome</keyword>
<evidence type="ECO:0000313" key="3">
    <source>
        <dbReference type="EMBL" id="SBT07278.1"/>
    </source>
</evidence>
<dbReference type="NCBIfam" id="TIGR02385">
    <property type="entry name" value="RelE_StbE"/>
    <property type="match status" value="1"/>
</dbReference>
<organism evidence="3 4">
    <name type="scientific">Candidatus Accumulibacter aalborgensis</name>
    <dbReference type="NCBI Taxonomy" id="1860102"/>
    <lineage>
        <taxon>Bacteria</taxon>
        <taxon>Pseudomonadati</taxon>
        <taxon>Pseudomonadota</taxon>
        <taxon>Betaproteobacteria</taxon>
        <taxon>Candidatus Accumulibacter</taxon>
    </lineage>
</organism>
<name>A0A1A8XTL9_9PROT</name>
<dbReference type="Proteomes" id="UP000199169">
    <property type="component" value="Unassembled WGS sequence"/>
</dbReference>
<proteinExistence type="inferred from homology"/>
<dbReference type="Gene3D" id="3.30.2310.20">
    <property type="entry name" value="RelE-like"/>
    <property type="match status" value="1"/>
</dbReference>
<dbReference type="STRING" id="1860102.ACCAA_420010"/>
<accession>A0A1A8XTL9</accession>
<dbReference type="InterPro" id="IPR035093">
    <property type="entry name" value="RelE/ParE_toxin_dom_sf"/>
</dbReference>
<protein>
    <submittedName>
        <fullName evidence="3">Putative toxin Y4kP</fullName>
    </submittedName>
</protein>
<evidence type="ECO:0000256" key="2">
    <source>
        <dbReference type="ARBA" id="ARBA00022649"/>
    </source>
</evidence>
<evidence type="ECO:0000313" key="4">
    <source>
        <dbReference type="Proteomes" id="UP000199169"/>
    </source>
</evidence>
<dbReference type="InterPro" id="IPR051803">
    <property type="entry name" value="TA_system_RelE-like_toxin"/>
</dbReference>
<gene>
    <name evidence="3" type="ORF">ACCAA_420010</name>
</gene>
<keyword evidence="2" id="KW-1277">Toxin-antitoxin system</keyword>
<reference evidence="3 4" key="1">
    <citation type="submission" date="2016-06" db="EMBL/GenBank/DDBJ databases">
        <authorList>
            <person name="Kjaerup R.B."/>
            <person name="Dalgaard T.S."/>
            <person name="Juul-Madsen H.R."/>
        </authorList>
    </citation>
    <scope>NUCLEOTIDE SEQUENCE [LARGE SCALE GENOMIC DNA]</scope>
    <source>
        <strain evidence="3">3</strain>
    </source>
</reference>
<dbReference type="AlphaFoldDB" id="A0A1A8XTL9"/>